<evidence type="ECO:0000256" key="1">
    <source>
        <dbReference type="SAM" id="MobiDB-lite"/>
    </source>
</evidence>
<dbReference type="Proteomes" id="UP000007305">
    <property type="component" value="Chromosome 3"/>
</dbReference>
<feature type="region of interest" description="Disordered" evidence="1">
    <location>
        <begin position="71"/>
        <end position="124"/>
    </location>
</feature>
<evidence type="ECO:0000313" key="2">
    <source>
        <dbReference type="EnsemblPlants" id="Zm00001eb126220_P001"/>
    </source>
</evidence>
<dbReference type="AlphaFoldDB" id="A0A804N0V1"/>
<reference evidence="2" key="2">
    <citation type="submission" date="2019-07" db="EMBL/GenBank/DDBJ databases">
        <authorList>
            <person name="Seetharam A."/>
            <person name="Woodhouse M."/>
            <person name="Cannon E."/>
        </authorList>
    </citation>
    <scope>NUCLEOTIDE SEQUENCE [LARGE SCALE GENOMIC DNA]</scope>
    <source>
        <strain evidence="2">cv. B73</strain>
    </source>
</reference>
<sequence>MRMGIEAGEPGRGARDAIEATSTLSGEKLELEARWWSGSLTVRLDGQLVLARGRMDSYGPGRRGRCGRVIRRRRRLGSGGGGGSGHDPHGPRSLAEQGGTRDGPTWGCGEPGEWSSCDRWTEEA</sequence>
<proteinExistence type="predicted"/>
<dbReference type="EnsemblPlants" id="Zm00001eb126220_T001">
    <property type="protein sequence ID" value="Zm00001eb126220_P001"/>
    <property type="gene ID" value="Zm00001eb126220"/>
</dbReference>
<name>A0A804N0V1_MAIZE</name>
<evidence type="ECO:0000313" key="3">
    <source>
        <dbReference type="Proteomes" id="UP000007305"/>
    </source>
</evidence>
<reference evidence="2" key="3">
    <citation type="submission" date="2021-05" db="UniProtKB">
        <authorList>
            <consortium name="EnsemblPlants"/>
        </authorList>
    </citation>
    <scope>IDENTIFICATION</scope>
    <source>
        <strain evidence="2">cv. B73</strain>
    </source>
</reference>
<reference evidence="3" key="1">
    <citation type="submission" date="2015-12" db="EMBL/GenBank/DDBJ databases">
        <title>Update maize B73 reference genome by single molecule sequencing technologies.</title>
        <authorList>
            <consortium name="Maize Genome Sequencing Project"/>
            <person name="Ware D."/>
        </authorList>
    </citation>
    <scope>NUCLEOTIDE SEQUENCE [LARGE SCALE GENOMIC DNA]</scope>
    <source>
        <strain evidence="3">cv. B73</strain>
    </source>
</reference>
<organism evidence="2 3">
    <name type="scientific">Zea mays</name>
    <name type="common">Maize</name>
    <dbReference type="NCBI Taxonomy" id="4577"/>
    <lineage>
        <taxon>Eukaryota</taxon>
        <taxon>Viridiplantae</taxon>
        <taxon>Streptophyta</taxon>
        <taxon>Embryophyta</taxon>
        <taxon>Tracheophyta</taxon>
        <taxon>Spermatophyta</taxon>
        <taxon>Magnoliopsida</taxon>
        <taxon>Liliopsida</taxon>
        <taxon>Poales</taxon>
        <taxon>Poaceae</taxon>
        <taxon>PACMAD clade</taxon>
        <taxon>Panicoideae</taxon>
        <taxon>Andropogonodae</taxon>
        <taxon>Andropogoneae</taxon>
        <taxon>Tripsacinae</taxon>
        <taxon>Zea</taxon>
    </lineage>
</organism>
<keyword evidence="3" id="KW-1185">Reference proteome</keyword>
<dbReference type="InParanoid" id="A0A804N0V1"/>
<dbReference type="Gramene" id="Zm00001eb126220_T001">
    <property type="protein sequence ID" value="Zm00001eb126220_P001"/>
    <property type="gene ID" value="Zm00001eb126220"/>
</dbReference>
<protein>
    <submittedName>
        <fullName evidence="2">Uncharacterized protein</fullName>
    </submittedName>
</protein>
<accession>A0A804N0V1</accession>